<dbReference type="AlphaFoldDB" id="A0A7E4URR6"/>
<organism evidence="2 3">
    <name type="scientific">Panagrellus redivivus</name>
    <name type="common">Microworm</name>
    <dbReference type="NCBI Taxonomy" id="6233"/>
    <lineage>
        <taxon>Eukaryota</taxon>
        <taxon>Metazoa</taxon>
        <taxon>Ecdysozoa</taxon>
        <taxon>Nematoda</taxon>
        <taxon>Chromadorea</taxon>
        <taxon>Rhabditida</taxon>
        <taxon>Tylenchina</taxon>
        <taxon>Panagrolaimomorpha</taxon>
        <taxon>Panagrolaimoidea</taxon>
        <taxon>Panagrolaimidae</taxon>
        <taxon>Panagrellus</taxon>
    </lineage>
</organism>
<sequence>MSVNEGSYQKLQNEDTLSTVSFYPPLPKQKSPSTPRSWAWIALFITVILVLLLKVAFLGYVEYYAHQKTGVVAELEKLKFNPVSDFDFDESCFSAKPTSSNYEDNVAELLHKALVSSENPKGFNGSVPLSVAKISYKTCLHDNQKRWDLDEMIETVNEHILENSTMEEIANTVALFWSHFNVETFFKFSVKPNFYDPESENRFLIYVEPNADFAHEGTINPPVLDKKVLNLRGRRNFQQARLVSQSIKKLAEIPVDSSDWQVLSVDTATGFDFDFKTLFKVILQDQEKINYEHVKFVITNPEYVQNLGLLLRTTSAPVLKELFMAQLQTSFQADFDDCVNAINKYLPQVANVLYMDKLNDTEVRLIRQNFITVFDLLTRFVKNAVAPYLSNEAEVTFIRDRLDRLGLSTEVPDYLQMDVARVEFDKRHKGISVTPSSSWLVQLLRFRRFDVSAQLEFLTISEVLRDMAILNIPQTSTKITYSRMGNWLAVPVAAMMRYEYSDRIDLLLEIATELVRSVDSDSFKWASYGVRRVTNKTLTPEGLIMHEKCFAKHSVAQIDYPVYAAANATFNTLVVVDPSPFASGNLANDILEAIVTYPKTISRERIATAWAVRNNMESCNTIDVLNCFREVPGSPI</sequence>
<keyword evidence="1" id="KW-0812">Transmembrane</keyword>
<keyword evidence="1" id="KW-0472">Membrane</keyword>
<feature type="transmembrane region" description="Helical" evidence="1">
    <location>
        <begin position="38"/>
        <end position="61"/>
    </location>
</feature>
<proteinExistence type="predicted"/>
<protein>
    <submittedName>
        <fullName evidence="3">Peptidase_M13_N domain-containing protein</fullName>
    </submittedName>
</protein>
<reference evidence="3" key="2">
    <citation type="submission" date="2020-10" db="UniProtKB">
        <authorList>
            <consortium name="WormBaseParasite"/>
        </authorList>
    </citation>
    <scope>IDENTIFICATION</scope>
</reference>
<reference evidence="2" key="1">
    <citation type="journal article" date="2013" name="Genetics">
        <title>The draft genome and transcriptome of Panagrellus redivivus are shaped by the harsh demands of a free-living lifestyle.</title>
        <authorList>
            <person name="Srinivasan J."/>
            <person name="Dillman A.R."/>
            <person name="Macchietto M.G."/>
            <person name="Heikkinen L."/>
            <person name="Lakso M."/>
            <person name="Fracchia K.M."/>
            <person name="Antoshechkin I."/>
            <person name="Mortazavi A."/>
            <person name="Wong G."/>
            <person name="Sternberg P.W."/>
        </authorList>
    </citation>
    <scope>NUCLEOTIDE SEQUENCE [LARGE SCALE GENOMIC DNA]</scope>
    <source>
        <strain evidence="2">MT8872</strain>
    </source>
</reference>
<evidence type="ECO:0000256" key="1">
    <source>
        <dbReference type="SAM" id="Phobius"/>
    </source>
</evidence>
<dbReference type="InterPro" id="IPR042089">
    <property type="entry name" value="Peptidase_M13_dom_2"/>
</dbReference>
<keyword evidence="1" id="KW-1133">Transmembrane helix</keyword>
<name>A0A7E4URR6_PANRE</name>
<accession>A0A7E4URR6</accession>
<evidence type="ECO:0000313" key="2">
    <source>
        <dbReference type="Proteomes" id="UP000492821"/>
    </source>
</evidence>
<keyword evidence="2" id="KW-1185">Reference proteome</keyword>
<dbReference type="WBParaSite" id="Pan_g12034.t1">
    <property type="protein sequence ID" value="Pan_g12034.t1"/>
    <property type="gene ID" value="Pan_g12034"/>
</dbReference>
<dbReference type="SUPFAM" id="SSF55486">
    <property type="entry name" value="Metalloproteases ('zincins'), catalytic domain"/>
    <property type="match status" value="1"/>
</dbReference>
<dbReference type="Proteomes" id="UP000492821">
    <property type="component" value="Unassembled WGS sequence"/>
</dbReference>
<dbReference type="Gene3D" id="1.10.1380.10">
    <property type="entry name" value="Neutral endopeptidase , domain2"/>
    <property type="match status" value="1"/>
</dbReference>
<evidence type="ECO:0000313" key="3">
    <source>
        <dbReference type="WBParaSite" id="Pan_g12034.t1"/>
    </source>
</evidence>